<dbReference type="EMBL" id="MCSI01000132">
    <property type="protein sequence ID" value="PME61727.1"/>
    <property type="molecule type" value="Genomic_DNA"/>
</dbReference>
<comment type="caution">
    <text evidence="8">The sequence shown here is derived from an EMBL/GenBank/DDBJ whole genome shotgun (WGS) entry which is preliminary data.</text>
</comment>
<evidence type="ECO:0000256" key="1">
    <source>
        <dbReference type="ARBA" id="ARBA00004202"/>
    </source>
</evidence>
<dbReference type="InterPro" id="IPR043149">
    <property type="entry name" value="TagF_N"/>
</dbReference>
<dbReference type="GO" id="GO:0005886">
    <property type="term" value="C:plasma membrane"/>
    <property type="evidence" value="ECO:0007669"/>
    <property type="project" value="UniProtKB-SubCell"/>
</dbReference>
<keyword evidence="7" id="KW-0812">Transmembrane</keyword>
<evidence type="ECO:0000256" key="6">
    <source>
        <dbReference type="ARBA" id="ARBA00023136"/>
    </source>
</evidence>
<evidence type="ECO:0008006" key="10">
    <source>
        <dbReference type="Google" id="ProtNLM"/>
    </source>
</evidence>
<organism evidence="8 9">
    <name type="scientific">Vibrio lentus</name>
    <dbReference type="NCBI Taxonomy" id="136468"/>
    <lineage>
        <taxon>Bacteria</taxon>
        <taxon>Pseudomonadati</taxon>
        <taxon>Pseudomonadota</taxon>
        <taxon>Gammaproteobacteria</taxon>
        <taxon>Vibrionales</taxon>
        <taxon>Vibrionaceae</taxon>
        <taxon>Vibrio</taxon>
    </lineage>
</organism>
<dbReference type="Gene3D" id="3.40.50.12580">
    <property type="match status" value="1"/>
</dbReference>
<dbReference type="PANTHER" id="PTHR37316">
    <property type="entry name" value="TEICHOIC ACID GLYCEROL-PHOSPHATE PRIMASE"/>
    <property type="match status" value="1"/>
</dbReference>
<dbReference type="PANTHER" id="PTHR37316:SF3">
    <property type="entry name" value="TEICHOIC ACID GLYCEROL-PHOSPHATE TRANSFERASE"/>
    <property type="match status" value="1"/>
</dbReference>
<evidence type="ECO:0000256" key="4">
    <source>
        <dbReference type="ARBA" id="ARBA00022679"/>
    </source>
</evidence>
<dbReference type="Pfam" id="PF04464">
    <property type="entry name" value="Glyphos_transf"/>
    <property type="match status" value="1"/>
</dbReference>
<evidence type="ECO:0000256" key="7">
    <source>
        <dbReference type="SAM" id="Phobius"/>
    </source>
</evidence>
<name>A0A2N7BRB9_9VIBR</name>
<dbReference type="InterPro" id="IPR043148">
    <property type="entry name" value="TagF_C"/>
</dbReference>
<evidence type="ECO:0000256" key="2">
    <source>
        <dbReference type="ARBA" id="ARBA00010488"/>
    </source>
</evidence>
<keyword evidence="3" id="KW-1003">Cell membrane</keyword>
<keyword evidence="5" id="KW-0777">Teichoic acid biosynthesis</keyword>
<evidence type="ECO:0000313" key="9">
    <source>
        <dbReference type="Proteomes" id="UP000235778"/>
    </source>
</evidence>
<dbReference type="GO" id="GO:0047355">
    <property type="term" value="F:CDP-glycerol glycerophosphotransferase activity"/>
    <property type="evidence" value="ECO:0007669"/>
    <property type="project" value="InterPro"/>
</dbReference>
<evidence type="ECO:0000313" key="8">
    <source>
        <dbReference type="EMBL" id="PME61727.1"/>
    </source>
</evidence>
<dbReference type="SUPFAM" id="SSF53756">
    <property type="entry name" value="UDP-Glycosyltransferase/glycogen phosphorylase"/>
    <property type="match status" value="1"/>
</dbReference>
<accession>A0A2N7BRB9</accession>
<dbReference type="GO" id="GO:0019350">
    <property type="term" value="P:teichoic acid biosynthetic process"/>
    <property type="evidence" value="ECO:0007669"/>
    <property type="project" value="UniProtKB-KW"/>
</dbReference>
<proteinExistence type="inferred from homology"/>
<keyword evidence="6 7" id="KW-0472">Membrane</keyword>
<keyword evidence="4" id="KW-0808">Transferase</keyword>
<reference evidence="9" key="1">
    <citation type="submission" date="2016-07" db="EMBL/GenBank/DDBJ databases">
        <title>Nontailed viruses are major unrecognized killers of bacteria in the ocean.</title>
        <authorList>
            <person name="Kauffman K."/>
            <person name="Hussain F."/>
            <person name="Yang J."/>
            <person name="Arevalo P."/>
            <person name="Brown J."/>
            <person name="Cutler M."/>
            <person name="Kelly L."/>
            <person name="Polz M.F."/>
        </authorList>
    </citation>
    <scope>NUCLEOTIDE SEQUENCE [LARGE SCALE GENOMIC DNA]</scope>
    <source>
        <strain evidence="9">10N.286.55.C1</strain>
    </source>
</reference>
<dbReference type="InterPro" id="IPR051612">
    <property type="entry name" value="Teichoic_Acid_Biosynth"/>
</dbReference>
<sequence length="383" mass="44329">MLNLNKNKYLRTAFQAFLFLLFIPMRFIAYFTPLNKKIWIFGNIYGYKDNPKYLYEYIQREEKTIRPIWISRNKNDLEASGIGEGYYYLSLKGLAYQYRASVVFLATGQNDVANFTLPRKIIIQLWHGIPIKKLLLDSEETSPIPKKFKLLNRIFFSILKNNLKKYSLICAVNEHNRICMANAFGLSLDKVKVTGIPRHDIIIESIESKPLKAGDRRILYAPTWRSSLSEAKDAITAVLIPELLEYCQGNNVFIDISIHPLNQELIECEELFLGVNKLICQDVNERLIDYDLLITDYSSIAFDFSVLGRPVLFSCFDIEKYNVERGLYSDFHNLLVERNVVGKKIAKEIEINLNGSVKFGSIYHYPTLGDARKNIVREVMSFL</sequence>
<protein>
    <recommendedName>
        <fullName evidence="10">CDP-glycerol--glycerophosphate glycerophosphotransferase</fullName>
    </recommendedName>
</protein>
<evidence type="ECO:0000256" key="5">
    <source>
        <dbReference type="ARBA" id="ARBA00022944"/>
    </source>
</evidence>
<comment type="subcellular location">
    <subcellularLocation>
        <location evidence="1">Cell membrane</location>
        <topology evidence="1">Peripheral membrane protein</topology>
    </subcellularLocation>
</comment>
<dbReference type="AlphaFoldDB" id="A0A2N7BRB9"/>
<dbReference type="Gene3D" id="3.40.50.11820">
    <property type="match status" value="1"/>
</dbReference>
<gene>
    <name evidence="8" type="ORF">BCV30_11130</name>
</gene>
<comment type="similarity">
    <text evidence="2">Belongs to the CDP-glycerol glycerophosphotransferase family.</text>
</comment>
<feature type="transmembrane region" description="Helical" evidence="7">
    <location>
        <begin position="12"/>
        <end position="31"/>
    </location>
</feature>
<dbReference type="Proteomes" id="UP000235778">
    <property type="component" value="Unassembled WGS sequence"/>
</dbReference>
<keyword evidence="7" id="KW-1133">Transmembrane helix</keyword>
<dbReference type="RefSeq" id="WP_102266778.1">
    <property type="nucleotide sequence ID" value="NZ_MCSI01000132.1"/>
</dbReference>
<evidence type="ECO:0000256" key="3">
    <source>
        <dbReference type="ARBA" id="ARBA00022475"/>
    </source>
</evidence>
<dbReference type="InterPro" id="IPR007554">
    <property type="entry name" value="Glycerophosphate_synth"/>
</dbReference>